<dbReference type="PANTHER" id="PTHR42745">
    <property type="match status" value="1"/>
</dbReference>
<dbReference type="SMART" id="SM00116">
    <property type="entry name" value="CBS"/>
    <property type="match status" value="2"/>
</dbReference>
<dbReference type="PIRSF" id="PIRSF004692">
    <property type="entry name" value="KdsD_KpsF"/>
    <property type="match status" value="1"/>
</dbReference>
<evidence type="ECO:0000256" key="2">
    <source>
        <dbReference type="ARBA" id="ARBA00022737"/>
    </source>
</evidence>
<dbReference type="InterPro" id="IPR001347">
    <property type="entry name" value="SIS_dom"/>
</dbReference>
<dbReference type="InterPro" id="IPR000644">
    <property type="entry name" value="CBS_dom"/>
</dbReference>
<dbReference type="CDD" id="cd04604">
    <property type="entry name" value="CBS_pair_SIS_assoc"/>
    <property type="match status" value="1"/>
</dbReference>
<dbReference type="GO" id="GO:1901135">
    <property type="term" value="P:carbohydrate derivative metabolic process"/>
    <property type="evidence" value="ECO:0007669"/>
    <property type="project" value="InterPro"/>
</dbReference>
<dbReference type="Gene3D" id="3.10.580.10">
    <property type="entry name" value="CBS-domain"/>
    <property type="match status" value="1"/>
</dbReference>
<dbReference type="GO" id="GO:0005975">
    <property type="term" value="P:carbohydrate metabolic process"/>
    <property type="evidence" value="ECO:0007669"/>
    <property type="project" value="InterPro"/>
</dbReference>
<evidence type="ECO:0000259" key="4">
    <source>
        <dbReference type="PROSITE" id="PS51371"/>
    </source>
</evidence>
<evidence type="ECO:0000313" key="6">
    <source>
        <dbReference type="EMBL" id="CUV09439.1"/>
    </source>
</evidence>
<dbReference type="EC" id="5.3.1.13" evidence="6"/>
<name>A0A160VH87_9ZZZZ</name>
<dbReference type="CDD" id="cd05014">
    <property type="entry name" value="SIS_Kpsf"/>
    <property type="match status" value="1"/>
</dbReference>
<protein>
    <submittedName>
        <fullName evidence="6">Arabinose 5-phosphate isomerase</fullName>
        <ecNumber evidence="6">5.3.1.13</ecNumber>
    </submittedName>
</protein>
<feature type="domain" description="CBS" evidence="4">
    <location>
        <begin position="268"/>
        <end position="321"/>
    </location>
</feature>
<dbReference type="SUPFAM" id="SSF53697">
    <property type="entry name" value="SIS domain"/>
    <property type="match status" value="1"/>
</dbReference>
<dbReference type="InterPro" id="IPR004800">
    <property type="entry name" value="KdsD/KpsF-type"/>
</dbReference>
<dbReference type="InterPro" id="IPR046348">
    <property type="entry name" value="SIS_dom_sf"/>
</dbReference>
<feature type="domain" description="SIS" evidence="5">
    <location>
        <begin position="31"/>
        <end position="174"/>
    </location>
</feature>
<dbReference type="InterPro" id="IPR035474">
    <property type="entry name" value="SIS_Kpsf"/>
</dbReference>
<proteinExistence type="inferred from homology"/>
<dbReference type="PANTHER" id="PTHR42745:SF1">
    <property type="entry name" value="ARABINOSE 5-PHOSPHATE ISOMERASE KDSD"/>
    <property type="match status" value="1"/>
</dbReference>
<dbReference type="NCBIfam" id="TIGR00393">
    <property type="entry name" value="kpsF"/>
    <property type="match status" value="1"/>
</dbReference>
<dbReference type="AlphaFoldDB" id="A0A160VH87"/>
<dbReference type="GO" id="GO:0019146">
    <property type="term" value="F:arabinose-5-phosphate isomerase activity"/>
    <property type="evidence" value="ECO:0007669"/>
    <property type="project" value="UniProtKB-EC"/>
</dbReference>
<evidence type="ECO:0000259" key="5">
    <source>
        <dbReference type="PROSITE" id="PS51464"/>
    </source>
</evidence>
<gene>
    <name evidence="6" type="ORF">MGWOODY_Mmi2048</name>
</gene>
<keyword evidence="6" id="KW-0413">Isomerase</keyword>
<dbReference type="EMBL" id="FAXC01000249">
    <property type="protein sequence ID" value="CUV09439.1"/>
    <property type="molecule type" value="Genomic_DNA"/>
</dbReference>
<dbReference type="GO" id="GO:0097367">
    <property type="term" value="F:carbohydrate derivative binding"/>
    <property type="evidence" value="ECO:0007669"/>
    <property type="project" value="InterPro"/>
</dbReference>
<evidence type="ECO:0000256" key="3">
    <source>
        <dbReference type="ARBA" id="ARBA00023122"/>
    </source>
</evidence>
<dbReference type="Pfam" id="PF01380">
    <property type="entry name" value="SIS"/>
    <property type="match status" value="1"/>
</dbReference>
<keyword evidence="2" id="KW-0677">Repeat</keyword>
<dbReference type="PROSITE" id="PS51464">
    <property type="entry name" value="SIS"/>
    <property type="match status" value="1"/>
</dbReference>
<reference evidence="6" key="1">
    <citation type="submission" date="2015-10" db="EMBL/GenBank/DDBJ databases">
        <authorList>
            <person name="Gilbert D.G."/>
        </authorList>
    </citation>
    <scope>NUCLEOTIDE SEQUENCE</scope>
</reference>
<sequence length="321" mass="33983">MPNKSAIKLITAEISALESLLETIDDSFDHATGLIASCSGKIIVVGIGKSGHVGNKMAATFASLGTPAFFIHAGDAAHGDLGMIANEDVCILISYSGQSDELVDILKPIRRIGANTIAITGNPDSALAKQSDFHLDIGVRSEADPLGLAPTSSSTATLVLGDALAIAVMETRGFKEKDFAVLHPGGMLGKKLLLTVDQIFHKGEEIPLIDKDIKIQEALLIISEKGLGFTGVVNDSGSLIGIITDGDIRRGFEKGGEDLFNMTAEHLMTDSPKRIAANTLAIKALEIMEEHSITSLFVHETEDPEKLCGVIHIHDLLNTGI</sequence>
<dbReference type="PROSITE" id="PS51371">
    <property type="entry name" value="CBS"/>
    <property type="match status" value="2"/>
</dbReference>
<accession>A0A160VH87</accession>
<dbReference type="InterPro" id="IPR050986">
    <property type="entry name" value="GutQ/KpsF_isomerases"/>
</dbReference>
<dbReference type="FunFam" id="3.40.50.10490:FF:000011">
    <property type="entry name" value="Arabinose 5-phosphate isomerase"/>
    <property type="match status" value="1"/>
</dbReference>
<dbReference type="InterPro" id="IPR046342">
    <property type="entry name" value="CBS_dom_sf"/>
</dbReference>
<evidence type="ECO:0000256" key="1">
    <source>
        <dbReference type="ARBA" id="ARBA00008165"/>
    </source>
</evidence>
<dbReference type="Pfam" id="PF00571">
    <property type="entry name" value="CBS"/>
    <property type="match status" value="2"/>
</dbReference>
<keyword evidence="3" id="KW-0129">CBS domain</keyword>
<organism evidence="6">
    <name type="scientific">hydrothermal vent metagenome</name>
    <dbReference type="NCBI Taxonomy" id="652676"/>
    <lineage>
        <taxon>unclassified sequences</taxon>
        <taxon>metagenomes</taxon>
        <taxon>ecological metagenomes</taxon>
    </lineage>
</organism>
<comment type="similarity">
    <text evidence="1">Belongs to the SIS family. GutQ/KpsF subfamily.</text>
</comment>
<feature type="domain" description="CBS" evidence="4">
    <location>
        <begin position="200"/>
        <end position="259"/>
    </location>
</feature>
<dbReference type="Gene3D" id="3.40.50.10490">
    <property type="entry name" value="Glucose-6-phosphate isomerase like protein, domain 1"/>
    <property type="match status" value="1"/>
</dbReference>